<dbReference type="RefSeq" id="XP_022141352.1">
    <property type="nucleotide sequence ID" value="XM_022285660.1"/>
</dbReference>
<dbReference type="AlphaFoldDB" id="A0A6J1CJM3"/>
<dbReference type="PRINTS" id="PR00792">
    <property type="entry name" value="PEPSIN"/>
</dbReference>
<feature type="chain" id="PRO_5044638380" evidence="15">
    <location>
        <begin position="22"/>
        <end position="521"/>
    </location>
</feature>
<keyword evidence="8 13" id="KW-0378">Hydrolase</keyword>
<dbReference type="PANTHER" id="PTHR13683">
    <property type="entry name" value="ASPARTYL PROTEASES"/>
    <property type="match status" value="1"/>
</dbReference>
<dbReference type="InterPro" id="IPR021109">
    <property type="entry name" value="Peptidase_aspartic_dom_sf"/>
</dbReference>
<dbReference type="RefSeq" id="XP_022141351.1">
    <property type="nucleotide sequence ID" value="XM_022285659.1"/>
</dbReference>
<dbReference type="PROSITE" id="PS51767">
    <property type="entry name" value="PEPTIDASE_A1"/>
    <property type="match status" value="1"/>
</dbReference>
<reference evidence="18 19" key="1">
    <citation type="submission" date="2025-04" db="UniProtKB">
        <authorList>
            <consortium name="RefSeq"/>
        </authorList>
    </citation>
    <scope>IDENTIFICATION</scope>
    <source>
        <strain evidence="18 19">OHB3-1</strain>
    </source>
</reference>
<dbReference type="Pfam" id="PF14541">
    <property type="entry name" value="TAXi_C"/>
    <property type="match status" value="1"/>
</dbReference>
<proteinExistence type="inferred from homology"/>
<evidence type="ECO:0000259" key="16">
    <source>
        <dbReference type="PROSITE" id="PS51767"/>
    </source>
</evidence>
<dbReference type="GO" id="GO:0004190">
    <property type="term" value="F:aspartic-type endopeptidase activity"/>
    <property type="evidence" value="ECO:0007669"/>
    <property type="project" value="UniProtKB-KW"/>
</dbReference>
<dbReference type="InterPro" id="IPR032861">
    <property type="entry name" value="TAXi_N"/>
</dbReference>
<dbReference type="InterPro" id="IPR001969">
    <property type="entry name" value="Aspartic_peptidase_AS"/>
</dbReference>
<evidence type="ECO:0000256" key="9">
    <source>
        <dbReference type="ARBA" id="ARBA00023136"/>
    </source>
</evidence>
<evidence type="ECO:0000256" key="2">
    <source>
        <dbReference type="ARBA" id="ARBA00007447"/>
    </source>
</evidence>
<feature type="domain" description="Peptidase A1" evidence="16">
    <location>
        <begin position="102"/>
        <end position="448"/>
    </location>
</feature>
<evidence type="ECO:0000313" key="17">
    <source>
        <dbReference type="Proteomes" id="UP000504603"/>
    </source>
</evidence>
<protein>
    <submittedName>
        <fullName evidence="18 19">Aspartic proteinase-like protein 1</fullName>
    </submittedName>
</protein>
<evidence type="ECO:0000313" key="18">
    <source>
        <dbReference type="RefSeq" id="XP_022141351.1"/>
    </source>
</evidence>
<dbReference type="PROSITE" id="PS00141">
    <property type="entry name" value="ASP_PROTEASE"/>
    <property type="match status" value="1"/>
</dbReference>
<keyword evidence="6 15" id="KW-0732">Signal</keyword>
<keyword evidence="3" id="KW-1003">Cell membrane</keyword>
<dbReference type="GeneID" id="111011771"/>
<dbReference type="GO" id="GO:0098552">
    <property type="term" value="C:side of membrane"/>
    <property type="evidence" value="ECO:0007669"/>
    <property type="project" value="UniProtKB-KW"/>
</dbReference>
<dbReference type="GO" id="GO:0005886">
    <property type="term" value="C:plasma membrane"/>
    <property type="evidence" value="ECO:0007669"/>
    <property type="project" value="UniProtKB-SubCell"/>
</dbReference>
<keyword evidence="5 13" id="KW-0645">Protease</keyword>
<evidence type="ECO:0000256" key="10">
    <source>
        <dbReference type="ARBA" id="ARBA00023180"/>
    </source>
</evidence>
<evidence type="ECO:0000256" key="7">
    <source>
        <dbReference type="ARBA" id="ARBA00022750"/>
    </source>
</evidence>
<organism evidence="17 19">
    <name type="scientific">Momordica charantia</name>
    <name type="common">Bitter gourd</name>
    <name type="synonym">Balsam pear</name>
    <dbReference type="NCBI Taxonomy" id="3673"/>
    <lineage>
        <taxon>Eukaryota</taxon>
        <taxon>Viridiplantae</taxon>
        <taxon>Streptophyta</taxon>
        <taxon>Embryophyta</taxon>
        <taxon>Tracheophyta</taxon>
        <taxon>Spermatophyta</taxon>
        <taxon>Magnoliopsida</taxon>
        <taxon>eudicotyledons</taxon>
        <taxon>Gunneridae</taxon>
        <taxon>Pentapetalae</taxon>
        <taxon>rosids</taxon>
        <taxon>fabids</taxon>
        <taxon>Cucurbitales</taxon>
        <taxon>Cucurbitaceae</taxon>
        <taxon>Momordiceae</taxon>
        <taxon>Momordica</taxon>
    </lineage>
</organism>
<gene>
    <name evidence="18 19" type="primary">LOC111011771</name>
</gene>
<comment type="subcellular location">
    <subcellularLocation>
        <location evidence="1">Cell membrane</location>
        <topology evidence="1">Lipid-anchor</topology>
        <topology evidence="1">GPI-anchor</topology>
    </subcellularLocation>
</comment>
<comment type="similarity">
    <text evidence="2 13">Belongs to the peptidase A1 family.</text>
</comment>
<keyword evidence="7 13" id="KW-0064">Aspartyl protease</keyword>
<evidence type="ECO:0000313" key="19">
    <source>
        <dbReference type="RefSeq" id="XP_022141352.1"/>
    </source>
</evidence>
<accession>A0A6J1CJM3</accession>
<dbReference type="Pfam" id="PF14543">
    <property type="entry name" value="TAXi_N"/>
    <property type="match status" value="1"/>
</dbReference>
<dbReference type="OrthoDB" id="2747330at2759"/>
<feature type="active site" evidence="12">
    <location>
        <position position="120"/>
    </location>
</feature>
<dbReference type="PANTHER" id="PTHR13683:SF339">
    <property type="entry name" value="PEPTIDASE A1 DOMAIN-CONTAINING PROTEIN"/>
    <property type="match status" value="1"/>
</dbReference>
<feature type="signal peptide" evidence="15">
    <location>
        <begin position="1"/>
        <end position="21"/>
    </location>
</feature>
<dbReference type="FunFam" id="2.40.70.10:FF:000014">
    <property type="entry name" value="Aspartyl protease family protein 1"/>
    <property type="match status" value="1"/>
</dbReference>
<name>A0A6J1CJM3_MOMCH</name>
<evidence type="ECO:0000256" key="12">
    <source>
        <dbReference type="PIRSR" id="PIRSR601461-1"/>
    </source>
</evidence>
<evidence type="ECO:0000256" key="13">
    <source>
        <dbReference type="RuleBase" id="RU000454"/>
    </source>
</evidence>
<evidence type="ECO:0000256" key="3">
    <source>
        <dbReference type="ARBA" id="ARBA00022475"/>
    </source>
</evidence>
<dbReference type="KEGG" id="mcha:111011771"/>
<feature type="active site" evidence="12">
    <location>
        <position position="330"/>
    </location>
</feature>
<evidence type="ECO:0000256" key="4">
    <source>
        <dbReference type="ARBA" id="ARBA00022622"/>
    </source>
</evidence>
<dbReference type="InterPro" id="IPR001461">
    <property type="entry name" value="Aspartic_peptidase_A1"/>
</dbReference>
<keyword evidence="9" id="KW-0472">Membrane</keyword>
<evidence type="ECO:0000256" key="15">
    <source>
        <dbReference type="SAM" id="SignalP"/>
    </source>
</evidence>
<keyword evidence="11" id="KW-0449">Lipoprotein</keyword>
<keyword evidence="17" id="KW-1185">Reference proteome</keyword>
<keyword evidence="10" id="KW-0325">Glycoprotein</keyword>
<evidence type="ECO:0000256" key="14">
    <source>
        <dbReference type="SAM" id="MobiDB-lite"/>
    </source>
</evidence>
<dbReference type="Gene3D" id="2.40.70.10">
    <property type="entry name" value="Acid Proteases"/>
    <property type="match status" value="2"/>
</dbReference>
<dbReference type="SUPFAM" id="SSF50630">
    <property type="entry name" value="Acid proteases"/>
    <property type="match status" value="1"/>
</dbReference>
<dbReference type="GO" id="GO:0006508">
    <property type="term" value="P:proteolysis"/>
    <property type="evidence" value="ECO:0007669"/>
    <property type="project" value="UniProtKB-KW"/>
</dbReference>
<evidence type="ECO:0000256" key="5">
    <source>
        <dbReference type="ARBA" id="ARBA00022670"/>
    </source>
</evidence>
<feature type="region of interest" description="Disordered" evidence="14">
    <location>
        <begin position="460"/>
        <end position="505"/>
    </location>
</feature>
<dbReference type="InterPro" id="IPR033121">
    <property type="entry name" value="PEPTIDASE_A1"/>
</dbReference>
<feature type="compositionally biased region" description="Polar residues" evidence="14">
    <location>
        <begin position="492"/>
        <end position="505"/>
    </location>
</feature>
<evidence type="ECO:0000256" key="6">
    <source>
        <dbReference type="ARBA" id="ARBA00022729"/>
    </source>
</evidence>
<dbReference type="FunFam" id="2.40.70.10:FF:000012">
    <property type="entry name" value="Aspartyl protease family protein 1"/>
    <property type="match status" value="1"/>
</dbReference>
<dbReference type="InterPro" id="IPR032799">
    <property type="entry name" value="TAXi_C"/>
</dbReference>
<evidence type="ECO:0000256" key="11">
    <source>
        <dbReference type="ARBA" id="ARBA00023288"/>
    </source>
</evidence>
<sequence length="521" mass="57776">MANCVVVLLLMACFLADSSVAHTFSSKLIHRFSEEAKALWESRSGNVSRKFWPRRDSLKYFELLMDNDLKRRRLKIGSKDEMLLPSEGSEVLFFGNEFDWLHYTWIDIGTPSVSFLVALDVGSDLLWVPCDCIQCAPLSASYYSVLDRDLSEYNPALSSTSKHLSCDHQLCAWSATCKRPDEPCTYKRDYYSDNTSSSGFMIEDKLHLASFSKHAKRSLVQASVVLGCGRKQSGGYLDGAAPDGVMGLGPGNISVPTLLAKAGLVRNTFSLCFDGNGSGRILFGDNGSATQQTTRFLPLFGEFDAYFVGVESFCVGSSCLQKSGFQALVDSGSSFTYLPAEVYRRIVFEFDKQVKLNATRITLQEFPWSYCYNVSSLESANIPSMKLVFPLNQSFIHDPVYVLPVNQGYKIFCLTLEETDDDYGIIGQNLMVGYRMVFDRENLKLGWSKSKCLDINSKSYNAKPPSNDGSPIAIPSNEQKSPPNRQAIAPTASRTTSSKSSPTASHFSPLLLLFPVFLVVC</sequence>
<evidence type="ECO:0000256" key="8">
    <source>
        <dbReference type="ARBA" id="ARBA00022801"/>
    </source>
</evidence>
<evidence type="ECO:0000256" key="1">
    <source>
        <dbReference type="ARBA" id="ARBA00004609"/>
    </source>
</evidence>
<dbReference type="Proteomes" id="UP000504603">
    <property type="component" value="Unplaced"/>
</dbReference>
<keyword evidence="4" id="KW-0336">GPI-anchor</keyword>